<protein>
    <recommendedName>
        <fullName evidence="4">Fimbrial assembly family protein</fullName>
    </recommendedName>
</protein>
<proteinExistence type="predicted"/>
<keyword evidence="1" id="KW-0812">Transmembrane</keyword>
<feature type="transmembrane region" description="Helical" evidence="1">
    <location>
        <begin position="22"/>
        <end position="44"/>
    </location>
</feature>
<gene>
    <name evidence="2" type="ORF">UY19_C0002G0036</name>
</gene>
<sequence length="183" mass="20090">MPYTQSALQSELSKQHTSAAGWPWRLMTLSLIVLLTVAAVYAGMKFGFQDAYLKSQLKSANAESADVFKSVTAEEQKQIFNFYSQLSNIHSLLDTRGKGILYLDLLEKNTLKTVTYSNIGVIVADKEVNVDLDGRASSYGAIVQQMDLYKKMPGVKDVKLSGARVGGQAADGVLFSMKIIVNR</sequence>
<organism evidence="2 3">
    <name type="scientific">Candidatus Wolfebacteria bacterium GW2011_GWA2_47_9b</name>
    <dbReference type="NCBI Taxonomy" id="1619005"/>
    <lineage>
        <taxon>Bacteria</taxon>
        <taxon>Candidatus Wolfeibacteriota</taxon>
    </lineage>
</organism>
<dbReference type="EMBL" id="LCPB01000002">
    <property type="protein sequence ID" value="KKU90463.1"/>
    <property type="molecule type" value="Genomic_DNA"/>
</dbReference>
<evidence type="ECO:0008006" key="4">
    <source>
        <dbReference type="Google" id="ProtNLM"/>
    </source>
</evidence>
<accession>A0A0G1WJG2</accession>
<evidence type="ECO:0000313" key="3">
    <source>
        <dbReference type="Proteomes" id="UP000033882"/>
    </source>
</evidence>
<comment type="caution">
    <text evidence="2">The sequence shown here is derived from an EMBL/GenBank/DDBJ whole genome shotgun (WGS) entry which is preliminary data.</text>
</comment>
<keyword evidence="1" id="KW-1133">Transmembrane helix</keyword>
<name>A0A0G1WJG2_9BACT</name>
<dbReference type="Proteomes" id="UP000033882">
    <property type="component" value="Unassembled WGS sequence"/>
</dbReference>
<evidence type="ECO:0000313" key="2">
    <source>
        <dbReference type="EMBL" id="KKU90463.1"/>
    </source>
</evidence>
<dbReference type="AlphaFoldDB" id="A0A0G1WJG2"/>
<keyword evidence="1" id="KW-0472">Membrane</keyword>
<evidence type="ECO:0000256" key="1">
    <source>
        <dbReference type="SAM" id="Phobius"/>
    </source>
</evidence>
<dbReference type="PATRIC" id="fig|1619005.3.peg.123"/>
<reference evidence="2 3" key="1">
    <citation type="journal article" date="2015" name="Nature">
        <title>rRNA introns, odd ribosomes, and small enigmatic genomes across a large radiation of phyla.</title>
        <authorList>
            <person name="Brown C.T."/>
            <person name="Hug L.A."/>
            <person name="Thomas B.C."/>
            <person name="Sharon I."/>
            <person name="Castelle C.J."/>
            <person name="Singh A."/>
            <person name="Wilkins M.J."/>
            <person name="Williams K.H."/>
            <person name="Banfield J.F."/>
        </authorList>
    </citation>
    <scope>NUCLEOTIDE SEQUENCE [LARGE SCALE GENOMIC DNA]</scope>
</reference>